<sequence>MKTRILVVDDEVQLQPLMQQRFRHKIRAGEYEFRFAVSGHDALESIREDADIDVVLLDINMPDISGLALLAQLPDLLPLSRTVMVSAYGDLNNIRVAMNRGAFDFVMKPINFQDLEVTIDKTARHVSQLRESVHAKAVAELKARFFDNITHEFRTPLSLILAPVDTLLQNPQHDNRTRHSLLTIRRNGRQLLHLINQLLDLAKLEAGSLPVIESRGDVILFVAQVVDSFRVIADQKELALLFSSDTAGLEALFDGDKWEKILKNLLSNAIKFTSAGGRVSVSCQVQEDRVTLTISDTGIGIPAEHLPHIFDRFYQVDTSLTRAYEGSGIGLALANELTRQLGGTVLVESVPAVGTTFTVELPVHSIPEAARVEEQQPVSADAEPWLFTRGQAEADEADATKPLILLVEDNAELLAFIAESLAGTYRVLTATNGREALDIAQRELPDVVVSDVMMPELDGYQLTRHLKNNPTTDHICVVLLTARSAATSRREGLAEGADDYLTKPFDLDELRLRLRNLISHQEKLREHYARQVGSLAPTNGTDEAPPATVQDAFLTKLNQIIEVHLDDSNFRAESMADEVAMSIRTLTRKLTMLAGISPARLIRTYRLRRAIDLLRQGHPVSETAYMVGFENPSYFTRAFKEIYQQTPSEYLMAGNRWP</sequence>
<dbReference type="Pfam" id="PF00512">
    <property type="entry name" value="HisKA"/>
    <property type="match status" value="1"/>
</dbReference>
<evidence type="ECO:0000256" key="4">
    <source>
        <dbReference type="ARBA" id="ARBA00023015"/>
    </source>
</evidence>
<dbReference type="InterPro" id="IPR005467">
    <property type="entry name" value="His_kinase_dom"/>
</dbReference>
<dbReference type="InterPro" id="IPR009057">
    <property type="entry name" value="Homeodomain-like_sf"/>
</dbReference>
<evidence type="ECO:0000259" key="9">
    <source>
        <dbReference type="PROSITE" id="PS50109"/>
    </source>
</evidence>
<feature type="domain" description="HTH araC/xylS-type" evidence="8">
    <location>
        <begin position="555"/>
        <end position="653"/>
    </location>
</feature>
<accession>A0ABP8MVZ0</accession>
<evidence type="ECO:0000259" key="10">
    <source>
        <dbReference type="PROSITE" id="PS50110"/>
    </source>
</evidence>
<evidence type="ECO:0000313" key="11">
    <source>
        <dbReference type="EMBL" id="GAA4457066.1"/>
    </source>
</evidence>
<comment type="catalytic activity">
    <reaction evidence="1">
        <text>ATP + protein L-histidine = ADP + protein N-phospho-L-histidine.</text>
        <dbReference type="EC" id="2.7.13.3"/>
    </reaction>
</comment>
<dbReference type="RefSeq" id="WP_345244322.1">
    <property type="nucleotide sequence ID" value="NZ_BAABHD010000029.1"/>
</dbReference>
<dbReference type="CDD" id="cd00082">
    <property type="entry name" value="HisKA"/>
    <property type="match status" value="1"/>
</dbReference>
<dbReference type="CDD" id="cd16922">
    <property type="entry name" value="HATPase_EvgS-ArcB-TorS-like"/>
    <property type="match status" value="1"/>
</dbReference>
<evidence type="ECO:0000313" key="12">
    <source>
        <dbReference type="Proteomes" id="UP001501175"/>
    </source>
</evidence>
<dbReference type="SMART" id="SM00342">
    <property type="entry name" value="HTH_ARAC"/>
    <property type="match status" value="1"/>
</dbReference>
<keyword evidence="4" id="KW-0805">Transcription regulation</keyword>
<evidence type="ECO:0000256" key="1">
    <source>
        <dbReference type="ARBA" id="ARBA00000085"/>
    </source>
</evidence>
<dbReference type="SUPFAM" id="SSF55874">
    <property type="entry name" value="ATPase domain of HSP90 chaperone/DNA topoisomerase II/histidine kinase"/>
    <property type="match status" value="1"/>
</dbReference>
<feature type="modified residue" description="4-aspartylphosphate" evidence="7">
    <location>
        <position position="451"/>
    </location>
</feature>
<feature type="domain" description="Histidine kinase" evidence="9">
    <location>
        <begin position="148"/>
        <end position="365"/>
    </location>
</feature>
<dbReference type="SUPFAM" id="SSF47384">
    <property type="entry name" value="Homodimeric domain of signal transducing histidine kinase"/>
    <property type="match status" value="1"/>
</dbReference>
<dbReference type="Gene3D" id="1.10.10.60">
    <property type="entry name" value="Homeodomain-like"/>
    <property type="match status" value="1"/>
</dbReference>
<dbReference type="InterPro" id="IPR018060">
    <property type="entry name" value="HTH_AraC"/>
</dbReference>
<dbReference type="PANTHER" id="PTHR43547">
    <property type="entry name" value="TWO-COMPONENT HISTIDINE KINASE"/>
    <property type="match status" value="1"/>
</dbReference>
<keyword evidence="12" id="KW-1185">Reference proteome</keyword>
<dbReference type="PROSITE" id="PS50110">
    <property type="entry name" value="RESPONSE_REGULATORY"/>
    <property type="match status" value="2"/>
</dbReference>
<dbReference type="EMBL" id="BAABHD010000029">
    <property type="protein sequence ID" value="GAA4457066.1"/>
    <property type="molecule type" value="Genomic_DNA"/>
</dbReference>
<dbReference type="SMART" id="SM00448">
    <property type="entry name" value="REC"/>
    <property type="match status" value="2"/>
</dbReference>
<comment type="caution">
    <text evidence="11">The sequence shown here is derived from an EMBL/GenBank/DDBJ whole genome shotgun (WGS) entry which is preliminary data.</text>
</comment>
<evidence type="ECO:0000256" key="7">
    <source>
        <dbReference type="PROSITE-ProRule" id="PRU00169"/>
    </source>
</evidence>
<feature type="domain" description="Response regulatory" evidence="10">
    <location>
        <begin position="4"/>
        <end position="123"/>
    </location>
</feature>
<dbReference type="InterPro" id="IPR018062">
    <property type="entry name" value="HTH_AraC-typ_CS"/>
</dbReference>
<evidence type="ECO:0000256" key="6">
    <source>
        <dbReference type="ARBA" id="ARBA00023163"/>
    </source>
</evidence>
<dbReference type="InterPro" id="IPR036890">
    <property type="entry name" value="HATPase_C_sf"/>
</dbReference>
<dbReference type="InterPro" id="IPR036097">
    <property type="entry name" value="HisK_dim/P_sf"/>
</dbReference>
<dbReference type="Gene3D" id="1.10.287.130">
    <property type="match status" value="1"/>
</dbReference>
<feature type="domain" description="Response regulatory" evidence="10">
    <location>
        <begin position="403"/>
        <end position="518"/>
    </location>
</feature>
<dbReference type="EC" id="2.7.13.3" evidence="2"/>
<dbReference type="InterPro" id="IPR003661">
    <property type="entry name" value="HisK_dim/P_dom"/>
</dbReference>
<dbReference type="SUPFAM" id="SSF52172">
    <property type="entry name" value="CheY-like"/>
    <property type="match status" value="2"/>
</dbReference>
<dbReference type="SMART" id="SM00387">
    <property type="entry name" value="HATPase_c"/>
    <property type="match status" value="1"/>
</dbReference>
<dbReference type="PANTHER" id="PTHR43547:SF2">
    <property type="entry name" value="HYBRID SIGNAL TRANSDUCTION HISTIDINE KINASE C"/>
    <property type="match status" value="1"/>
</dbReference>
<dbReference type="InterPro" id="IPR003594">
    <property type="entry name" value="HATPase_dom"/>
</dbReference>
<dbReference type="Pfam" id="PF02518">
    <property type="entry name" value="HATPase_c"/>
    <property type="match status" value="1"/>
</dbReference>
<feature type="modified residue" description="4-aspartylphosphate" evidence="7">
    <location>
        <position position="58"/>
    </location>
</feature>
<evidence type="ECO:0000256" key="3">
    <source>
        <dbReference type="ARBA" id="ARBA00022553"/>
    </source>
</evidence>
<gene>
    <name evidence="11" type="ORF">GCM10023189_27220</name>
</gene>
<dbReference type="SUPFAM" id="SSF46689">
    <property type="entry name" value="Homeodomain-like"/>
    <property type="match status" value="1"/>
</dbReference>
<name>A0ABP8MVZ0_9BACT</name>
<evidence type="ECO:0000256" key="2">
    <source>
        <dbReference type="ARBA" id="ARBA00012438"/>
    </source>
</evidence>
<dbReference type="PROSITE" id="PS50109">
    <property type="entry name" value="HIS_KIN"/>
    <property type="match status" value="1"/>
</dbReference>
<dbReference type="PROSITE" id="PS00041">
    <property type="entry name" value="HTH_ARAC_FAMILY_1"/>
    <property type="match status" value="1"/>
</dbReference>
<organism evidence="11 12">
    <name type="scientific">Nibrella saemangeumensis</name>
    <dbReference type="NCBI Taxonomy" id="1084526"/>
    <lineage>
        <taxon>Bacteria</taxon>
        <taxon>Pseudomonadati</taxon>
        <taxon>Bacteroidota</taxon>
        <taxon>Cytophagia</taxon>
        <taxon>Cytophagales</taxon>
        <taxon>Spirosomataceae</taxon>
        <taxon>Nibrella</taxon>
    </lineage>
</organism>
<dbReference type="Proteomes" id="UP001501175">
    <property type="component" value="Unassembled WGS sequence"/>
</dbReference>
<dbReference type="PRINTS" id="PR00344">
    <property type="entry name" value="BCTRLSENSOR"/>
</dbReference>
<dbReference type="PROSITE" id="PS01124">
    <property type="entry name" value="HTH_ARAC_FAMILY_2"/>
    <property type="match status" value="1"/>
</dbReference>
<keyword evidence="6" id="KW-0804">Transcription</keyword>
<dbReference type="Gene3D" id="3.30.565.10">
    <property type="entry name" value="Histidine kinase-like ATPase, C-terminal domain"/>
    <property type="match status" value="1"/>
</dbReference>
<dbReference type="SMART" id="SM00388">
    <property type="entry name" value="HisKA"/>
    <property type="match status" value="1"/>
</dbReference>
<dbReference type="Pfam" id="PF00072">
    <property type="entry name" value="Response_reg"/>
    <property type="match status" value="2"/>
</dbReference>
<keyword evidence="5" id="KW-0238">DNA-binding</keyword>
<dbReference type="InterPro" id="IPR004358">
    <property type="entry name" value="Sig_transdc_His_kin-like_C"/>
</dbReference>
<evidence type="ECO:0000256" key="5">
    <source>
        <dbReference type="ARBA" id="ARBA00023125"/>
    </source>
</evidence>
<protein>
    <recommendedName>
        <fullName evidence="2">histidine kinase</fullName>
        <ecNumber evidence="2">2.7.13.3</ecNumber>
    </recommendedName>
</protein>
<dbReference type="Gene3D" id="3.40.50.2300">
    <property type="match status" value="2"/>
</dbReference>
<reference evidence="12" key="1">
    <citation type="journal article" date="2019" name="Int. J. Syst. Evol. Microbiol.">
        <title>The Global Catalogue of Microorganisms (GCM) 10K type strain sequencing project: providing services to taxonomists for standard genome sequencing and annotation.</title>
        <authorList>
            <consortium name="The Broad Institute Genomics Platform"/>
            <consortium name="The Broad Institute Genome Sequencing Center for Infectious Disease"/>
            <person name="Wu L."/>
            <person name="Ma J."/>
        </authorList>
    </citation>
    <scope>NUCLEOTIDE SEQUENCE [LARGE SCALE GENOMIC DNA]</scope>
    <source>
        <strain evidence="12">JCM 17927</strain>
    </source>
</reference>
<dbReference type="Pfam" id="PF12833">
    <property type="entry name" value="HTH_18"/>
    <property type="match status" value="1"/>
</dbReference>
<dbReference type="InterPro" id="IPR011006">
    <property type="entry name" value="CheY-like_superfamily"/>
</dbReference>
<dbReference type="InterPro" id="IPR001789">
    <property type="entry name" value="Sig_transdc_resp-reg_receiver"/>
</dbReference>
<proteinExistence type="predicted"/>
<evidence type="ECO:0000259" key="8">
    <source>
        <dbReference type="PROSITE" id="PS01124"/>
    </source>
</evidence>
<keyword evidence="3 7" id="KW-0597">Phosphoprotein</keyword>